<sequence length="226" mass="25491">MELSMTMSIGAGMTAGQAYAALAFGSAAYIAISSGLLSDAVDLMGDALSQVGTGVAYVYHFLQASVFEIARYVRDVLEEIATHLRKTWQEIKRFPKFYLPEDFWPEVYDFKVDYLQRNPWAFLLNYNGPGATRNPNHPTNVNRAWVKTNFQRPIPPWNTQLDEFPYASSWQGGQPFAEGRYVNAGQNHQEGLALNTFYRKRLRYGGGRPFLVVPIPSLVAIAHLFD</sequence>
<evidence type="ECO:0000313" key="3">
    <source>
        <dbReference type="Proteomes" id="UP001500840"/>
    </source>
</evidence>
<comment type="caution">
    <text evidence="2">The sequence shown here is derived from an EMBL/GenBank/DDBJ whole genome shotgun (WGS) entry which is preliminary data.</text>
</comment>
<dbReference type="InterPro" id="IPR029476">
    <property type="entry name" value="DNase_NucA_NucB"/>
</dbReference>
<dbReference type="Proteomes" id="UP001500840">
    <property type="component" value="Unassembled WGS sequence"/>
</dbReference>
<dbReference type="EMBL" id="BAABGA010000056">
    <property type="protein sequence ID" value="GAA4461766.1"/>
    <property type="molecule type" value="Genomic_DNA"/>
</dbReference>
<feature type="domain" description="Deoxyribonuclease NucA/NucB" evidence="1">
    <location>
        <begin position="125"/>
        <end position="203"/>
    </location>
</feature>
<accession>A0ABP8N9H7</accession>
<evidence type="ECO:0000259" key="1">
    <source>
        <dbReference type="Pfam" id="PF14040"/>
    </source>
</evidence>
<organism evidence="2 3">
    <name type="scientific">Novipirellula rosea</name>
    <dbReference type="NCBI Taxonomy" id="1031540"/>
    <lineage>
        <taxon>Bacteria</taxon>
        <taxon>Pseudomonadati</taxon>
        <taxon>Planctomycetota</taxon>
        <taxon>Planctomycetia</taxon>
        <taxon>Pirellulales</taxon>
        <taxon>Pirellulaceae</taxon>
        <taxon>Novipirellula</taxon>
    </lineage>
</organism>
<dbReference type="Pfam" id="PF14040">
    <property type="entry name" value="DNase_NucA_NucB"/>
    <property type="match status" value="1"/>
</dbReference>
<reference evidence="3" key="1">
    <citation type="journal article" date="2019" name="Int. J. Syst. Evol. Microbiol.">
        <title>The Global Catalogue of Microorganisms (GCM) 10K type strain sequencing project: providing services to taxonomists for standard genome sequencing and annotation.</title>
        <authorList>
            <consortium name="The Broad Institute Genomics Platform"/>
            <consortium name="The Broad Institute Genome Sequencing Center for Infectious Disease"/>
            <person name="Wu L."/>
            <person name="Ma J."/>
        </authorList>
    </citation>
    <scope>NUCLEOTIDE SEQUENCE [LARGE SCALE GENOMIC DNA]</scope>
    <source>
        <strain evidence="3">JCM 17759</strain>
    </source>
</reference>
<evidence type="ECO:0000313" key="2">
    <source>
        <dbReference type="EMBL" id="GAA4461766.1"/>
    </source>
</evidence>
<keyword evidence="3" id="KW-1185">Reference proteome</keyword>
<gene>
    <name evidence="2" type="ORF">GCM10023156_44840</name>
</gene>
<proteinExistence type="predicted"/>
<protein>
    <recommendedName>
        <fullName evidence="1">Deoxyribonuclease NucA/NucB domain-containing protein</fullName>
    </recommendedName>
</protein>
<name>A0ABP8N9H7_9BACT</name>